<dbReference type="PROSITE" id="PS50173">
    <property type="entry name" value="UMUC"/>
    <property type="match status" value="1"/>
</dbReference>
<keyword evidence="5" id="KW-0239">DNA-directed DNA polymerase</keyword>
<evidence type="ECO:0000256" key="1">
    <source>
        <dbReference type="ARBA" id="ARBA00010945"/>
    </source>
</evidence>
<evidence type="ECO:0000256" key="4">
    <source>
        <dbReference type="ARBA" id="ARBA00022763"/>
    </source>
</evidence>
<feature type="domain" description="UmuC" evidence="6">
    <location>
        <begin position="6"/>
        <end position="189"/>
    </location>
</feature>
<dbReference type="SUPFAM" id="SSF56672">
    <property type="entry name" value="DNA/RNA polymerases"/>
    <property type="match status" value="1"/>
</dbReference>
<evidence type="ECO:0000256" key="3">
    <source>
        <dbReference type="ARBA" id="ARBA00022695"/>
    </source>
</evidence>
<accession>A0ABV4BU20</accession>
<organism evidence="7 8">
    <name type="scientific">Clostridium moutaii</name>
    <dbReference type="NCBI Taxonomy" id="3240932"/>
    <lineage>
        <taxon>Bacteria</taxon>
        <taxon>Bacillati</taxon>
        <taxon>Bacillota</taxon>
        <taxon>Clostridia</taxon>
        <taxon>Eubacteriales</taxon>
        <taxon>Clostridiaceae</taxon>
        <taxon>Clostridium</taxon>
    </lineage>
</organism>
<dbReference type="RefSeq" id="WP_369705422.1">
    <property type="nucleotide sequence ID" value="NZ_JBGEWD010000020.1"/>
</dbReference>
<dbReference type="InterPro" id="IPR001126">
    <property type="entry name" value="UmuC"/>
</dbReference>
<keyword evidence="4" id="KW-0227">DNA damage</keyword>
<dbReference type="InterPro" id="IPR050116">
    <property type="entry name" value="DNA_polymerase-Y"/>
</dbReference>
<evidence type="ECO:0000259" key="6">
    <source>
        <dbReference type="PROSITE" id="PS50173"/>
    </source>
</evidence>
<dbReference type="InterPro" id="IPR043502">
    <property type="entry name" value="DNA/RNA_pol_sf"/>
</dbReference>
<dbReference type="EMBL" id="JBGEWD010000020">
    <property type="protein sequence ID" value="MEY8001527.1"/>
    <property type="molecule type" value="Genomic_DNA"/>
</dbReference>
<keyword evidence="8" id="KW-1185">Reference proteome</keyword>
<keyword evidence="3" id="KW-0548">Nucleotidyltransferase</keyword>
<sequence length="190" mass="21382">MSDRIILHADLNAFYASVECLLRPELKEVPMAVVAGLEENRHGVILAKNEATKKYGVKTAELISQAKRKCPGLQTVLPHHDLYWEYSRQVKAVYVRFTNQVESFSIDECWMDVTDIPSIQGNEERFADALRDAVRFETGLTISVGVSWNKVFAKLGSDLKKPDATTMITRDNFKGKVWPLPASDLLLVGQ</sequence>
<evidence type="ECO:0000256" key="5">
    <source>
        <dbReference type="ARBA" id="ARBA00022932"/>
    </source>
</evidence>
<name>A0ABV4BU20_9CLOT</name>
<dbReference type="Pfam" id="PF00817">
    <property type="entry name" value="IMS"/>
    <property type="match status" value="1"/>
</dbReference>
<reference evidence="7 8" key="1">
    <citation type="submission" date="2024-08" db="EMBL/GenBank/DDBJ databases">
        <title>Clostridium lapicellarii sp. nov., and Clostridium renhuaiense sp. nov., two species isolated from the mud in a fermentation cellar used for producing sauce-flavour Chinese liquors.</title>
        <authorList>
            <person name="Yang F."/>
            <person name="Wang H."/>
            <person name="Chen L.Q."/>
            <person name="Zhou N."/>
            <person name="Lu J.J."/>
            <person name="Pu X.X."/>
            <person name="Wan B."/>
            <person name="Wang L."/>
            <person name="Liu S.J."/>
        </authorList>
    </citation>
    <scope>NUCLEOTIDE SEQUENCE [LARGE SCALE GENOMIC DNA]</scope>
    <source>
        <strain evidence="7 8">MT-5</strain>
    </source>
</reference>
<dbReference type="PANTHER" id="PTHR11076:SF35">
    <property type="entry name" value="DNA REPAIR PROTEIN HOMOLOG YOBH"/>
    <property type="match status" value="1"/>
</dbReference>
<dbReference type="InterPro" id="IPR043128">
    <property type="entry name" value="Rev_trsase/Diguanyl_cyclase"/>
</dbReference>
<keyword evidence="5" id="KW-0808">Transferase</keyword>
<dbReference type="Gene3D" id="3.40.1170.60">
    <property type="match status" value="1"/>
</dbReference>
<proteinExistence type="inferred from homology"/>
<evidence type="ECO:0000313" key="7">
    <source>
        <dbReference type="EMBL" id="MEY8001527.1"/>
    </source>
</evidence>
<comment type="similarity">
    <text evidence="1">Belongs to the DNA polymerase type-Y family.</text>
</comment>
<gene>
    <name evidence="7" type="ORF">AB8U03_15255</name>
</gene>
<dbReference type="Proteomes" id="UP001564657">
    <property type="component" value="Unassembled WGS sequence"/>
</dbReference>
<evidence type="ECO:0000256" key="2">
    <source>
        <dbReference type="ARBA" id="ARBA00022457"/>
    </source>
</evidence>
<keyword evidence="2" id="KW-0515">Mutator protein</keyword>
<dbReference type="PANTHER" id="PTHR11076">
    <property type="entry name" value="DNA REPAIR POLYMERASE UMUC / TRANSFERASE FAMILY MEMBER"/>
    <property type="match status" value="1"/>
</dbReference>
<evidence type="ECO:0000313" key="8">
    <source>
        <dbReference type="Proteomes" id="UP001564657"/>
    </source>
</evidence>
<dbReference type="Gene3D" id="3.30.70.270">
    <property type="match status" value="1"/>
</dbReference>
<protein>
    <recommendedName>
        <fullName evidence="6">UmuC domain-containing protein</fullName>
    </recommendedName>
</protein>
<comment type="caution">
    <text evidence="7">The sequence shown here is derived from an EMBL/GenBank/DDBJ whole genome shotgun (WGS) entry which is preliminary data.</text>
</comment>